<dbReference type="PANTHER" id="PTHR31350">
    <property type="entry name" value="SI:DKEY-261L7.2"/>
    <property type="match status" value="1"/>
</dbReference>
<organism evidence="3 4">
    <name type="scientific">Adhaeretor mobilis</name>
    <dbReference type="NCBI Taxonomy" id="1930276"/>
    <lineage>
        <taxon>Bacteria</taxon>
        <taxon>Pseudomonadati</taxon>
        <taxon>Planctomycetota</taxon>
        <taxon>Planctomycetia</taxon>
        <taxon>Pirellulales</taxon>
        <taxon>Lacipirellulaceae</taxon>
        <taxon>Adhaeretor</taxon>
    </lineage>
</organism>
<dbReference type="PANTHER" id="PTHR31350:SF21">
    <property type="entry name" value="F-BOX ONLY PROTEIN 21"/>
    <property type="match status" value="1"/>
</dbReference>
<protein>
    <recommendedName>
        <fullName evidence="2">Protein SirB1 N-terminal domain-containing protein</fullName>
    </recommendedName>
</protein>
<evidence type="ECO:0000313" key="4">
    <source>
        <dbReference type="Proteomes" id="UP000319852"/>
    </source>
</evidence>
<feature type="domain" description="Protein SirB1 N-terminal" evidence="2">
    <location>
        <begin position="61"/>
        <end position="207"/>
    </location>
</feature>
<keyword evidence="4" id="KW-1185">Reference proteome</keyword>
<dbReference type="EMBL" id="CP036263">
    <property type="protein sequence ID" value="QDS99890.1"/>
    <property type="molecule type" value="Genomic_DNA"/>
</dbReference>
<dbReference type="InterPro" id="IPR032698">
    <property type="entry name" value="SirB1_N"/>
</dbReference>
<dbReference type="Proteomes" id="UP000319852">
    <property type="component" value="Chromosome"/>
</dbReference>
<gene>
    <name evidence="3" type="ORF">HG15A2_32210</name>
</gene>
<reference evidence="3 4" key="1">
    <citation type="submission" date="2019-02" db="EMBL/GenBank/DDBJ databases">
        <title>Deep-cultivation of Planctomycetes and their phenomic and genomic characterization uncovers novel biology.</title>
        <authorList>
            <person name="Wiegand S."/>
            <person name="Jogler M."/>
            <person name="Boedeker C."/>
            <person name="Pinto D."/>
            <person name="Vollmers J."/>
            <person name="Rivas-Marin E."/>
            <person name="Kohn T."/>
            <person name="Peeters S.H."/>
            <person name="Heuer A."/>
            <person name="Rast P."/>
            <person name="Oberbeckmann S."/>
            <person name="Bunk B."/>
            <person name="Jeske O."/>
            <person name="Meyerdierks A."/>
            <person name="Storesund J.E."/>
            <person name="Kallscheuer N."/>
            <person name="Luecker S."/>
            <person name="Lage O.M."/>
            <person name="Pohl T."/>
            <person name="Merkel B.J."/>
            <person name="Hornburger P."/>
            <person name="Mueller R.-W."/>
            <person name="Bruemmer F."/>
            <person name="Labrenz M."/>
            <person name="Spormann A.M."/>
            <person name="Op den Camp H."/>
            <person name="Overmann J."/>
            <person name="Amann R."/>
            <person name="Jetten M.S.M."/>
            <person name="Mascher T."/>
            <person name="Medema M.H."/>
            <person name="Devos D.P."/>
            <person name="Kaster A.-K."/>
            <person name="Ovreas L."/>
            <person name="Rohde M."/>
            <person name="Galperin M.Y."/>
            <person name="Jogler C."/>
        </authorList>
    </citation>
    <scope>NUCLEOTIDE SEQUENCE [LARGE SCALE GENOMIC DNA]</scope>
    <source>
        <strain evidence="3 4">HG15A2</strain>
    </source>
</reference>
<dbReference type="OrthoDB" id="232498at2"/>
<sequence length="236" mass="26062">MTVQPAYCRPTAFRQFTESLHEQSLDEPVVGDSFRWLFEAAWAIACHELPASDFTAGETVVENLAEAVRRRIRSEGFDARLAHLHDLLFEVIGLKGNDEDYYNPVNSYLPTVLQQRCGIPITLALVYGRVACELDIDVYGINSPGHFLVEVVAPGENAMFVDPYCGGGIVTEAEALVKVAQCTGKSEIAVPSCLVRATPRQWLSRMLVNLQGAFAAAGRERDVYAMQEFQDYLGGL</sequence>
<evidence type="ECO:0000259" key="2">
    <source>
        <dbReference type="Pfam" id="PF13369"/>
    </source>
</evidence>
<evidence type="ECO:0000313" key="3">
    <source>
        <dbReference type="EMBL" id="QDS99890.1"/>
    </source>
</evidence>
<dbReference type="AlphaFoldDB" id="A0A517MYD0"/>
<name>A0A517MYD0_9BACT</name>
<comment type="similarity">
    <text evidence="1">Belongs to the UPF0162 family.</text>
</comment>
<dbReference type="KEGG" id="amob:HG15A2_32210"/>
<proteinExistence type="inferred from homology"/>
<dbReference type="RefSeq" id="WP_145061042.1">
    <property type="nucleotide sequence ID" value="NZ_CP036263.1"/>
</dbReference>
<dbReference type="Pfam" id="PF13369">
    <property type="entry name" value="Transglut_core2"/>
    <property type="match status" value="1"/>
</dbReference>
<accession>A0A517MYD0</accession>
<evidence type="ECO:0000256" key="1">
    <source>
        <dbReference type="ARBA" id="ARBA00007100"/>
    </source>
</evidence>